<organism evidence="6 7">
    <name type="scientific">Thelonectria olida</name>
    <dbReference type="NCBI Taxonomy" id="1576542"/>
    <lineage>
        <taxon>Eukaryota</taxon>
        <taxon>Fungi</taxon>
        <taxon>Dikarya</taxon>
        <taxon>Ascomycota</taxon>
        <taxon>Pezizomycotina</taxon>
        <taxon>Sordariomycetes</taxon>
        <taxon>Hypocreomycetidae</taxon>
        <taxon>Hypocreales</taxon>
        <taxon>Nectriaceae</taxon>
        <taxon>Thelonectria</taxon>
    </lineage>
</organism>
<keyword evidence="7" id="KW-1185">Reference proteome</keyword>
<feature type="signal peptide" evidence="5">
    <location>
        <begin position="1"/>
        <end position="18"/>
    </location>
</feature>
<protein>
    <submittedName>
        <fullName evidence="6">Glycoside hydrolase superfamily</fullName>
    </submittedName>
</protein>
<dbReference type="Proteomes" id="UP000777438">
    <property type="component" value="Unassembled WGS sequence"/>
</dbReference>
<keyword evidence="5" id="KW-0732">Signal</keyword>
<evidence type="ECO:0000256" key="5">
    <source>
        <dbReference type="SAM" id="SignalP"/>
    </source>
</evidence>
<evidence type="ECO:0000313" key="7">
    <source>
        <dbReference type="Proteomes" id="UP000777438"/>
    </source>
</evidence>
<gene>
    <name evidence="6" type="ORF">B0T10DRAFT_81432</name>
</gene>
<evidence type="ECO:0000256" key="3">
    <source>
        <dbReference type="ARBA" id="ARBA00022801"/>
    </source>
</evidence>
<dbReference type="EMBL" id="JAGPYM010000016">
    <property type="protein sequence ID" value="KAH6886472.1"/>
    <property type="molecule type" value="Genomic_DNA"/>
</dbReference>
<sequence length="344" mass="36343">MAILKTFVSALSLAAVGAAIPAHMHQRQNPPTTTLYSVTTITQIVNAPAATAPYSTTSNTKPNSQSTHDDDSESVSEAVTLPGVAYAPYRGDNGCKTPQQVEEDLEQLKDKYGLIRIYGTDCDQVANIHDAAKKSGIKKLFLGIWNINDVANEAQKIVDGIDGDWGMVDTVSVGNELVNNGAASSAQVIAAVKQARSILRGAGYNGPVVTVDTFVAVTAHPELCEASDYCAINAHAFFDSTITAEQAGAWLKKTVESVKSAVGGKKVVVTESGWPHKGLSNGLAVPGSNQQLEALTSIKKAFSNNLGDLILFSAFNCPWKAINAATFDAEPYWGIDGLTAKSDI</sequence>
<reference evidence="6 7" key="1">
    <citation type="journal article" date="2021" name="Nat. Commun.">
        <title>Genetic determinants of endophytism in the Arabidopsis root mycobiome.</title>
        <authorList>
            <person name="Mesny F."/>
            <person name="Miyauchi S."/>
            <person name="Thiergart T."/>
            <person name="Pickel B."/>
            <person name="Atanasova L."/>
            <person name="Karlsson M."/>
            <person name="Huettel B."/>
            <person name="Barry K.W."/>
            <person name="Haridas S."/>
            <person name="Chen C."/>
            <person name="Bauer D."/>
            <person name="Andreopoulos W."/>
            <person name="Pangilinan J."/>
            <person name="LaButti K."/>
            <person name="Riley R."/>
            <person name="Lipzen A."/>
            <person name="Clum A."/>
            <person name="Drula E."/>
            <person name="Henrissat B."/>
            <person name="Kohler A."/>
            <person name="Grigoriev I.V."/>
            <person name="Martin F.M."/>
            <person name="Hacquard S."/>
        </authorList>
    </citation>
    <scope>NUCLEOTIDE SEQUENCE [LARGE SCALE GENOMIC DNA]</scope>
    <source>
        <strain evidence="6 7">MPI-CAGE-CH-0241</strain>
    </source>
</reference>
<feature type="chain" id="PRO_5040496606" evidence="5">
    <location>
        <begin position="19"/>
        <end position="344"/>
    </location>
</feature>
<dbReference type="OrthoDB" id="941679at2759"/>
<dbReference type="GO" id="GO:0009277">
    <property type="term" value="C:fungal-type cell wall"/>
    <property type="evidence" value="ECO:0007669"/>
    <property type="project" value="TreeGrafter"/>
</dbReference>
<dbReference type="GO" id="GO:0071555">
    <property type="term" value="P:cell wall organization"/>
    <property type="evidence" value="ECO:0007669"/>
    <property type="project" value="TreeGrafter"/>
</dbReference>
<dbReference type="InterPro" id="IPR017853">
    <property type="entry name" value="GH"/>
</dbReference>
<proteinExistence type="inferred from homology"/>
<comment type="similarity">
    <text evidence="2">Belongs to the glycosyl hydrolase 17 family.</text>
</comment>
<evidence type="ECO:0000256" key="4">
    <source>
        <dbReference type="SAM" id="MobiDB-lite"/>
    </source>
</evidence>
<comment type="caution">
    <text evidence="6">The sequence shown here is derived from an EMBL/GenBank/DDBJ whole genome shotgun (WGS) entry which is preliminary data.</text>
</comment>
<evidence type="ECO:0000256" key="2">
    <source>
        <dbReference type="ARBA" id="ARBA00008773"/>
    </source>
</evidence>
<dbReference type="PANTHER" id="PTHR16631">
    <property type="entry name" value="GLUCAN 1,3-BETA-GLUCOSIDASE"/>
    <property type="match status" value="1"/>
</dbReference>
<comment type="subcellular location">
    <subcellularLocation>
        <location evidence="1">Cell envelope</location>
    </subcellularLocation>
</comment>
<evidence type="ECO:0000256" key="1">
    <source>
        <dbReference type="ARBA" id="ARBA00004196"/>
    </source>
</evidence>
<evidence type="ECO:0000313" key="6">
    <source>
        <dbReference type="EMBL" id="KAH6886472.1"/>
    </source>
</evidence>
<dbReference type="SUPFAM" id="SSF51445">
    <property type="entry name" value="(Trans)glycosidases"/>
    <property type="match status" value="1"/>
</dbReference>
<dbReference type="InterPro" id="IPR050732">
    <property type="entry name" value="Beta-glucan_modifiers"/>
</dbReference>
<dbReference type="GO" id="GO:0042973">
    <property type="term" value="F:glucan endo-1,3-beta-D-glucosidase activity"/>
    <property type="evidence" value="ECO:0007669"/>
    <property type="project" value="TreeGrafter"/>
</dbReference>
<dbReference type="Gene3D" id="3.20.20.80">
    <property type="entry name" value="Glycosidases"/>
    <property type="match status" value="2"/>
</dbReference>
<feature type="region of interest" description="Disordered" evidence="4">
    <location>
        <begin position="52"/>
        <end position="76"/>
    </location>
</feature>
<accession>A0A9P8W144</accession>
<dbReference type="AlphaFoldDB" id="A0A9P8W144"/>
<keyword evidence="3 6" id="KW-0378">Hydrolase</keyword>
<dbReference type="PANTHER" id="PTHR16631:SF14">
    <property type="entry name" value="FAMILY 17 GLUCOSIDASE SCW10-RELATED"/>
    <property type="match status" value="1"/>
</dbReference>
<dbReference type="GO" id="GO:0005576">
    <property type="term" value="C:extracellular region"/>
    <property type="evidence" value="ECO:0007669"/>
    <property type="project" value="TreeGrafter"/>
</dbReference>
<dbReference type="GO" id="GO:0009986">
    <property type="term" value="C:cell surface"/>
    <property type="evidence" value="ECO:0007669"/>
    <property type="project" value="TreeGrafter"/>
</dbReference>
<name>A0A9P8W144_9HYPO</name>